<dbReference type="OrthoDB" id="39732at2759"/>
<feature type="signal peptide" evidence="2">
    <location>
        <begin position="1"/>
        <end position="18"/>
    </location>
</feature>
<dbReference type="EMBL" id="CAACVS010000050">
    <property type="protein sequence ID" value="VEU35168.1"/>
    <property type="molecule type" value="Genomic_DNA"/>
</dbReference>
<organism evidence="3 4">
    <name type="scientific">Pseudo-nitzschia multistriata</name>
    <dbReference type="NCBI Taxonomy" id="183589"/>
    <lineage>
        <taxon>Eukaryota</taxon>
        <taxon>Sar</taxon>
        <taxon>Stramenopiles</taxon>
        <taxon>Ochrophyta</taxon>
        <taxon>Bacillariophyta</taxon>
        <taxon>Bacillariophyceae</taxon>
        <taxon>Bacillariophycidae</taxon>
        <taxon>Bacillariales</taxon>
        <taxon>Bacillariaceae</taxon>
        <taxon>Pseudo-nitzschia</taxon>
    </lineage>
</organism>
<evidence type="ECO:0000256" key="1">
    <source>
        <dbReference type="SAM" id="MobiDB-lite"/>
    </source>
</evidence>
<keyword evidence="4" id="KW-1185">Reference proteome</keyword>
<feature type="chain" id="PRO_5019006103" evidence="2">
    <location>
        <begin position="19"/>
        <end position="377"/>
    </location>
</feature>
<evidence type="ECO:0000256" key="2">
    <source>
        <dbReference type="SAM" id="SignalP"/>
    </source>
</evidence>
<protein>
    <submittedName>
        <fullName evidence="3">Uncharacterized protein</fullName>
    </submittedName>
</protein>
<evidence type="ECO:0000313" key="4">
    <source>
        <dbReference type="Proteomes" id="UP000291116"/>
    </source>
</evidence>
<dbReference type="Proteomes" id="UP000291116">
    <property type="component" value="Unassembled WGS sequence"/>
</dbReference>
<reference evidence="3 4" key="1">
    <citation type="submission" date="2019-01" db="EMBL/GenBank/DDBJ databases">
        <authorList>
            <person name="Ferrante I. M."/>
        </authorList>
    </citation>
    <scope>NUCLEOTIDE SEQUENCE [LARGE SCALE GENOMIC DNA]</scope>
    <source>
        <strain evidence="3 4">B856</strain>
    </source>
</reference>
<feature type="compositionally biased region" description="Low complexity" evidence="1">
    <location>
        <begin position="67"/>
        <end position="80"/>
    </location>
</feature>
<gene>
    <name evidence="3" type="ORF">PSNMU_V1.4_AUG-EV-PASAV3_0018960</name>
</gene>
<dbReference type="AlphaFoldDB" id="A0A448YZF0"/>
<dbReference type="InterPro" id="IPR057491">
    <property type="entry name" value="DiatomPyrShell"/>
</dbReference>
<feature type="region of interest" description="Disordered" evidence="1">
    <location>
        <begin position="67"/>
        <end position="88"/>
    </location>
</feature>
<accession>A0A448YZF0</accession>
<sequence>MKIANQLFTLFVAHQALSASAFAPANNNVLKTTTTALNYKINESEKFQQEELTKAADLRALRHVLKKGPSNSGASAASSAPPKPEMGGLKKFDLAAAKKARTPKNLGAVRGAFQSLTNSKSIKSIQGGKCLKTWNIMNNEIDRVSVMINNEGVPLSAQVEVWQGPESTPMRIQVASDDGCTYPFSAVLETPNTHNSVAVKNMSPMEFAMGACVVADVEDARAGGGKQAGQGAVVRALADLGEPFVVHGSNGVESFQFEDTVESIQLHLQTDGRPLHARVELIQGPDDSKQVIDIMSDNGLEQPFFAVIDSPTLSMGGGATVRVINTAPSTVFPLTAIVEPYLVTDDYVPPSTPEIGVDKSEDLFFLSTDDDDAGCTI</sequence>
<name>A0A448YZF0_9STRA</name>
<evidence type="ECO:0000313" key="3">
    <source>
        <dbReference type="EMBL" id="VEU35168.1"/>
    </source>
</evidence>
<proteinExistence type="predicted"/>
<dbReference type="Pfam" id="PF25192">
    <property type="entry name" value="DiatomPyrShell"/>
    <property type="match status" value="1"/>
</dbReference>
<keyword evidence="2" id="KW-0732">Signal</keyword>